<organism evidence="5 6">
    <name type="scientific">Dreissena polymorpha</name>
    <name type="common">Zebra mussel</name>
    <name type="synonym">Mytilus polymorpha</name>
    <dbReference type="NCBI Taxonomy" id="45954"/>
    <lineage>
        <taxon>Eukaryota</taxon>
        <taxon>Metazoa</taxon>
        <taxon>Spiralia</taxon>
        <taxon>Lophotrochozoa</taxon>
        <taxon>Mollusca</taxon>
        <taxon>Bivalvia</taxon>
        <taxon>Autobranchia</taxon>
        <taxon>Heteroconchia</taxon>
        <taxon>Euheterodonta</taxon>
        <taxon>Imparidentia</taxon>
        <taxon>Neoheterodontei</taxon>
        <taxon>Myida</taxon>
        <taxon>Dreissenoidea</taxon>
        <taxon>Dreissenidae</taxon>
        <taxon>Dreissena</taxon>
    </lineage>
</organism>
<sequence length="249" mass="28380">MEMTHLYFEHEFITVYLENVSHKQTMADDTKLFLAAVFGAVYLTSSEPYTCYGDICNVSGKYQFCDVAYKICRDCADVQDNCFTRLQSYNCTIYCYERRRNQDLERSRVSDCMVPHEPENGRYDVNSSQVSFGFKLDVICDDGYTASVSEPMRCGNFSTWFGPKPLCQGASQDMSTVWRSMLMAFGLLLGVSVMLNIIVGVCRFLRCFDSDHHSTVSGDLYQRGLVLNDQDRDPDICKTVHINVNTSLL</sequence>
<reference evidence="5" key="1">
    <citation type="journal article" date="2019" name="bioRxiv">
        <title>The Genome of the Zebra Mussel, Dreissena polymorpha: A Resource for Invasive Species Research.</title>
        <authorList>
            <person name="McCartney M.A."/>
            <person name="Auch B."/>
            <person name="Kono T."/>
            <person name="Mallez S."/>
            <person name="Zhang Y."/>
            <person name="Obille A."/>
            <person name="Becker A."/>
            <person name="Abrahante J.E."/>
            <person name="Garbe J."/>
            <person name="Badalamenti J.P."/>
            <person name="Herman A."/>
            <person name="Mangelson H."/>
            <person name="Liachko I."/>
            <person name="Sullivan S."/>
            <person name="Sone E.D."/>
            <person name="Koren S."/>
            <person name="Silverstein K.A.T."/>
            <person name="Beckman K.B."/>
            <person name="Gohl D.M."/>
        </authorList>
    </citation>
    <scope>NUCLEOTIDE SEQUENCE</scope>
    <source>
        <strain evidence="5">Duluth1</strain>
        <tissue evidence="5">Whole animal</tissue>
    </source>
</reference>
<keyword evidence="3" id="KW-0812">Transmembrane</keyword>
<evidence type="ECO:0000256" key="3">
    <source>
        <dbReference type="SAM" id="Phobius"/>
    </source>
</evidence>
<dbReference type="AlphaFoldDB" id="A0A9D3Y494"/>
<evidence type="ECO:0000313" key="5">
    <source>
        <dbReference type="EMBL" id="KAH3692788.1"/>
    </source>
</evidence>
<dbReference type="Gene3D" id="2.10.70.10">
    <property type="entry name" value="Complement Module, domain 1"/>
    <property type="match status" value="1"/>
</dbReference>
<dbReference type="PROSITE" id="PS50923">
    <property type="entry name" value="SUSHI"/>
    <property type="match status" value="1"/>
</dbReference>
<feature type="domain" description="Sushi" evidence="4">
    <location>
        <begin position="110"/>
        <end position="169"/>
    </location>
</feature>
<name>A0A9D3Y494_DREPO</name>
<keyword evidence="2" id="KW-0768">Sushi</keyword>
<evidence type="ECO:0000313" key="6">
    <source>
        <dbReference type="Proteomes" id="UP000828390"/>
    </source>
</evidence>
<protein>
    <recommendedName>
        <fullName evidence="4">Sushi domain-containing protein</fullName>
    </recommendedName>
</protein>
<keyword evidence="6" id="KW-1185">Reference proteome</keyword>
<evidence type="ECO:0000256" key="1">
    <source>
        <dbReference type="ARBA" id="ARBA00023157"/>
    </source>
</evidence>
<keyword evidence="3" id="KW-0472">Membrane</keyword>
<dbReference type="OrthoDB" id="6127264at2759"/>
<proteinExistence type="predicted"/>
<comment type="caution">
    <text evidence="2">Lacks conserved residue(s) required for the propagation of feature annotation.</text>
</comment>
<gene>
    <name evidence="5" type="ORF">DPMN_194540</name>
</gene>
<dbReference type="InterPro" id="IPR000436">
    <property type="entry name" value="Sushi_SCR_CCP_dom"/>
</dbReference>
<dbReference type="Proteomes" id="UP000828390">
    <property type="component" value="Unassembled WGS sequence"/>
</dbReference>
<dbReference type="SMART" id="SM00032">
    <property type="entry name" value="CCP"/>
    <property type="match status" value="1"/>
</dbReference>
<dbReference type="CDD" id="cd00033">
    <property type="entry name" value="CCP"/>
    <property type="match status" value="1"/>
</dbReference>
<feature type="transmembrane region" description="Helical" evidence="3">
    <location>
        <begin position="181"/>
        <end position="205"/>
    </location>
</feature>
<accession>A0A9D3Y494</accession>
<keyword evidence="3" id="KW-1133">Transmembrane helix</keyword>
<dbReference type="SUPFAM" id="SSF57535">
    <property type="entry name" value="Complement control module/SCR domain"/>
    <property type="match status" value="1"/>
</dbReference>
<dbReference type="InterPro" id="IPR035976">
    <property type="entry name" value="Sushi/SCR/CCP_sf"/>
</dbReference>
<feature type="disulfide bond" evidence="2">
    <location>
        <begin position="140"/>
        <end position="167"/>
    </location>
</feature>
<comment type="caution">
    <text evidence="5">The sequence shown here is derived from an EMBL/GenBank/DDBJ whole genome shotgun (WGS) entry which is preliminary data.</text>
</comment>
<evidence type="ECO:0000256" key="2">
    <source>
        <dbReference type="PROSITE-ProRule" id="PRU00302"/>
    </source>
</evidence>
<evidence type="ECO:0000259" key="4">
    <source>
        <dbReference type="PROSITE" id="PS50923"/>
    </source>
</evidence>
<reference evidence="5" key="2">
    <citation type="submission" date="2020-11" db="EMBL/GenBank/DDBJ databases">
        <authorList>
            <person name="McCartney M.A."/>
            <person name="Auch B."/>
            <person name="Kono T."/>
            <person name="Mallez S."/>
            <person name="Becker A."/>
            <person name="Gohl D.M."/>
            <person name="Silverstein K.A.T."/>
            <person name="Koren S."/>
            <person name="Bechman K.B."/>
            <person name="Herman A."/>
            <person name="Abrahante J.E."/>
            <person name="Garbe J."/>
        </authorList>
    </citation>
    <scope>NUCLEOTIDE SEQUENCE</scope>
    <source>
        <strain evidence="5">Duluth1</strain>
        <tissue evidence="5">Whole animal</tissue>
    </source>
</reference>
<dbReference type="EMBL" id="JAIWYP010000019">
    <property type="protein sequence ID" value="KAH3692788.1"/>
    <property type="molecule type" value="Genomic_DNA"/>
</dbReference>
<dbReference type="Pfam" id="PF00084">
    <property type="entry name" value="Sushi"/>
    <property type="match status" value="1"/>
</dbReference>
<keyword evidence="1 2" id="KW-1015">Disulfide bond</keyword>